<name>A0A0F9GLW4_9ZZZZ</name>
<feature type="non-terminal residue" evidence="1">
    <location>
        <position position="644"/>
    </location>
</feature>
<proteinExistence type="predicted"/>
<sequence length="644" mass="68233">MGIRNTIFFLLLILTIPLINAGVNVEVGTGEGTGRIGVEIETPEIPINFSAQNVNNSNFLGGIDSDRFWQSFNSQEGLTGDKNGSFSLTSTTGLWGLGTETPIEQLTFVSSTSTRGIGLYRYSNDVVASRIRMNKARGTEASPNPISVSNNMLDLVGRGYDGSGFEDGARIRMTATETWDANNQGTEITFSLQRTGTNSIITPVKIDGEGDLVVAFDTFNLAIGSGKDLKLHHDGTDSFINNTNGDLVLTNVLGTGNITIPKKVNSINLILEGSGSTQGSHIEWWENSGSSGSIFTFHSRDVGWVIDNAEQAGSTDRGIFFFSIDDNDMGIDVDGGRFLSGELQDLGIGFNGSDGIYEILIGTGDHYFLGGNVIVNNRVGIGNNAPAVSLEVGDATKEEIIRASSGVNGNAILSANSFSSTGNPLTQYIVAGGNNWVTGVDNADSDKYKISSHITDLGTNTRLTIDGTGKVGIGKDSPDSIFHIKADIAGSVGSHSAGQIIIQNPADTVFANAVITGYESDADGNPDQQLWYLGSSSSSNSNIILLNRRNALLQFGTSSTTRMTILGNGNVGIGTTSPTHTLNVVGDLNVTGIGIFGGNITSENVFIKQYIFPHTNATMTLTGADVWQNITFDQEVTDIKKGIT</sequence>
<evidence type="ECO:0000313" key="1">
    <source>
        <dbReference type="EMBL" id="KKL99758.1"/>
    </source>
</evidence>
<organism evidence="1">
    <name type="scientific">marine sediment metagenome</name>
    <dbReference type="NCBI Taxonomy" id="412755"/>
    <lineage>
        <taxon>unclassified sequences</taxon>
        <taxon>metagenomes</taxon>
        <taxon>ecological metagenomes</taxon>
    </lineage>
</organism>
<protein>
    <submittedName>
        <fullName evidence="1">Uncharacterized protein</fullName>
    </submittedName>
</protein>
<reference evidence="1" key="1">
    <citation type="journal article" date="2015" name="Nature">
        <title>Complex archaea that bridge the gap between prokaryotes and eukaryotes.</title>
        <authorList>
            <person name="Spang A."/>
            <person name="Saw J.H."/>
            <person name="Jorgensen S.L."/>
            <person name="Zaremba-Niedzwiedzka K."/>
            <person name="Martijn J."/>
            <person name="Lind A.E."/>
            <person name="van Eijk R."/>
            <person name="Schleper C."/>
            <person name="Guy L."/>
            <person name="Ettema T.J."/>
        </authorList>
    </citation>
    <scope>NUCLEOTIDE SEQUENCE</scope>
</reference>
<comment type="caution">
    <text evidence="1">The sequence shown here is derived from an EMBL/GenBank/DDBJ whole genome shotgun (WGS) entry which is preliminary data.</text>
</comment>
<dbReference type="AlphaFoldDB" id="A0A0F9GLW4"/>
<dbReference type="EMBL" id="LAZR01017595">
    <property type="protein sequence ID" value="KKL99758.1"/>
    <property type="molecule type" value="Genomic_DNA"/>
</dbReference>
<gene>
    <name evidence="1" type="ORF">LCGC14_1811260</name>
</gene>
<accession>A0A0F9GLW4</accession>